<accession>A0ABY0RAZ9</accession>
<evidence type="ECO:0000313" key="1">
    <source>
        <dbReference type="EMBL" id="SDN46222.1"/>
    </source>
</evidence>
<sequence>MSDAAGYRCEERTIRSGKLQMCHTLCGVFGGLEMY</sequence>
<dbReference type="EMBL" id="LT629706">
    <property type="protein sequence ID" value="SDN46222.1"/>
    <property type="molecule type" value="Genomic_DNA"/>
</dbReference>
<protein>
    <submittedName>
        <fullName evidence="1">Uncharacterized protein</fullName>
    </submittedName>
</protein>
<dbReference type="Proteomes" id="UP000181903">
    <property type="component" value="Chromosome I"/>
</dbReference>
<evidence type="ECO:0000313" key="2">
    <source>
        <dbReference type="Proteomes" id="UP000181903"/>
    </source>
</evidence>
<name>A0ABY0RAZ9_9PSED</name>
<organism evidence="1 2">
    <name type="scientific">Pseudomonas poae</name>
    <dbReference type="NCBI Taxonomy" id="200451"/>
    <lineage>
        <taxon>Bacteria</taxon>
        <taxon>Pseudomonadati</taxon>
        <taxon>Pseudomonadota</taxon>
        <taxon>Gammaproteobacteria</taxon>
        <taxon>Pseudomonadales</taxon>
        <taxon>Pseudomonadaceae</taxon>
        <taxon>Pseudomonas</taxon>
    </lineage>
</organism>
<keyword evidence="2" id="KW-1185">Reference proteome</keyword>
<reference evidence="1 2" key="1">
    <citation type="submission" date="2016-10" db="EMBL/GenBank/DDBJ databases">
        <authorList>
            <person name="Varghese N."/>
            <person name="Submissions S."/>
        </authorList>
    </citation>
    <scope>NUCLEOTIDE SEQUENCE [LARGE SCALE GENOMIC DNA]</scope>
    <source>
        <strain evidence="1 2">BS2776</strain>
    </source>
</reference>
<proteinExistence type="predicted"/>
<gene>
    <name evidence="1" type="ORF">SAMN04490208_0395</name>
</gene>